<evidence type="ECO:0000259" key="4">
    <source>
        <dbReference type="Pfam" id="PF02771"/>
    </source>
</evidence>
<dbReference type="InterPro" id="IPR009100">
    <property type="entry name" value="AcylCoA_DH/oxidase_NM_dom_sf"/>
</dbReference>
<evidence type="ECO:0000313" key="6">
    <source>
        <dbReference type="EMBL" id="BDG70534.1"/>
    </source>
</evidence>
<dbReference type="InterPro" id="IPR006091">
    <property type="entry name" value="Acyl-CoA_Oxase/DH_mid-dom"/>
</dbReference>
<dbReference type="PANTHER" id="PTHR43831">
    <property type="entry name" value="ISOBUTYRYL-COA DEHYDROGENASE"/>
    <property type="match status" value="1"/>
</dbReference>
<feature type="domain" description="Acyl-CoA oxidase/dehydrogenase middle" evidence="3">
    <location>
        <begin position="139"/>
        <end position="229"/>
    </location>
</feature>
<dbReference type="SUPFAM" id="SSF56645">
    <property type="entry name" value="Acyl-CoA dehydrogenase NM domain-like"/>
    <property type="match status" value="1"/>
</dbReference>
<dbReference type="Pfam" id="PF08028">
    <property type="entry name" value="Acyl-CoA_dh_2"/>
    <property type="match status" value="1"/>
</dbReference>
<dbReference type="Gene3D" id="2.40.110.10">
    <property type="entry name" value="Butyryl-CoA Dehydrogenase, subunit A, domain 2"/>
    <property type="match status" value="1"/>
</dbReference>
<evidence type="ECO:0000259" key="3">
    <source>
        <dbReference type="Pfam" id="PF02770"/>
    </source>
</evidence>
<dbReference type="PANTHER" id="PTHR43831:SF1">
    <property type="entry name" value="ISOBUTYRYL-COA DEHYDROGENASE, MITOCHONDRIAL"/>
    <property type="match status" value="1"/>
</dbReference>
<proteinExistence type="predicted"/>
<name>A0ABN6NYU4_9PROT</name>
<dbReference type="CDD" id="cd00567">
    <property type="entry name" value="ACAD"/>
    <property type="match status" value="1"/>
</dbReference>
<protein>
    <submittedName>
        <fullName evidence="6">Acyl-CoA dehydrogenase</fullName>
    </submittedName>
</protein>
<feature type="domain" description="Acyl-CoA dehydrogenase/oxidase N-terminal" evidence="4">
    <location>
        <begin position="36"/>
        <end position="102"/>
    </location>
</feature>
<sequence>MTAANVIAFQTATQGRLASVASPSLSDLTPMLAAIAAAAPLHDREASFPFDSIARLREAGILALTVPTALGGGGAGLALAAEAVARVGAACPATALVLAMQLTRQAAIARSAAWPFELRQRIGRDAVTEGALINALRVEPELGSPTRGGLPATVAKLRAGHWSISGHKRYATGAPGLAWMEVLARTDEPQPRIGTFLVPADASGIEVIETWNHLGLRGSGSHDVVLTNVTVPLDHGIGLVPAAEWGKPDPAQSAWTALLVSAVYTGVARAARDWILRFLHARVPSGLGTPLAELPRVAEAVGEIERALAVNARLTEAIALAVDAGYPPLPSESGLAKVTLTENAVQAVERAVSLAGNHAHDRAHALERHWRDVQCARVHVPTADAALSAAGRAALNTARPQEIRH</sequence>
<dbReference type="InterPro" id="IPR013107">
    <property type="entry name" value="Acyl-CoA_DH_C"/>
</dbReference>
<dbReference type="PIRSF" id="PIRSF016578">
    <property type="entry name" value="HsaA"/>
    <property type="match status" value="1"/>
</dbReference>
<gene>
    <name evidence="6" type="primary">acd_1</name>
    <name evidence="6" type="ORF">Rmf_04630</name>
</gene>
<keyword evidence="7" id="KW-1185">Reference proteome</keyword>
<keyword evidence="1" id="KW-0285">Flavoprotein</keyword>
<dbReference type="InterPro" id="IPR052547">
    <property type="entry name" value="Mito_Isobutyryl-CoADH"/>
</dbReference>
<dbReference type="InterPro" id="IPR036250">
    <property type="entry name" value="AcylCo_DH-like_C"/>
</dbReference>
<dbReference type="InterPro" id="IPR013786">
    <property type="entry name" value="AcylCoA_DH/ox_N"/>
</dbReference>
<dbReference type="Gene3D" id="1.20.140.10">
    <property type="entry name" value="Butyryl-CoA Dehydrogenase, subunit A, domain 3"/>
    <property type="match status" value="1"/>
</dbReference>
<evidence type="ECO:0000259" key="5">
    <source>
        <dbReference type="Pfam" id="PF08028"/>
    </source>
</evidence>
<dbReference type="EMBL" id="AP025637">
    <property type="protein sequence ID" value="BDG70534.1"/>
    <property type="molecule type" value="Genomic_DNA"/>
</dbReference>
<keyword evidence="2" id="KW-0560">Oxidoreductase</keyword>
<dbReference type="Pfam" id="PF02770">
    <property type="entry name" value="Acyl-CoA_dh_M"/>
    <property type="match status" value="1"/>
</dbReference>
<dbReference type="Gene3D" id="1.10.540.10">
    <property type="entry name" value="Acyl-CoA dehydrogenase/oxidase, N-terminal domain"/>
    <property type="match status" value="1"/>
</dbReference>
<dbReference type="InterPro" id="IPR046373">
    <property type="entry name" value="Acyl-CoA_Oxase/DH_mid-dom_sf"/>
</dbReference>
<dbReference type="Proteomes" id="UP000831327">
    <property type="component" value="Chromosome"/>
</dbReference>
<evidence type="ECO:0000256" key="2">
    <source>
        <dbReference type="ARBA" id="ARBA00023002"/>
    </source>
</evidence>
<dbReference type="InterPro" id="IPR037069">
    <property type="entry name" value="AcylCoA_DH/ox_N_sf"/>
</dbReference>
<organism evidence="6 7">
    <name type="scientific">Roseomonas fluvialis</name>
    <dbReference type="NCBI Taxonomy" id="1750527"/>
    <lineage>
        <taxon>Bacteria</taxon>
        <taxon>Pseudomonadati</taxon>
        <taxon>Pseudomonadota</taxon>
        <taxon>Alphaproteobacteria</taxon>
        <taxon>Acetobacterales</taxon>
        <taxon>Roseomonadaceae</taxon>
        <taxon>Roseomonas</taxon>
    </lineage>
</organism>
<dbReference type="RefSeq" id="WP_244457859.1">
    <property type="nucleotide sequence ID" value="NZ_AP025637.1"/>
</dbReference>
<dbReference type="Pfam" id="PF02771">
    <property type="entry name" value="Acyl-CoA_dh_N"/>
    <property type="match status" value="1"/>
</dbReference>
<feature type="domain" description="Acyl-CoA dehydrogenase C-terminal" evidence="5">
    <location>
        <begin position="259"/>
        <end position="380"/>
    </location>
</feature>
<evidence type="ECO:0000256" key="1">
    <source>
        <dbReference type="ARBA" id="ARBA00022630"/>
    </source>
</evidence>
<dbReference type="SUPFAM" id="SSF47203">
    <property type="entry name" value="Acyl-CoA dehydrogenase C-terminal domain-like"/>
    <property type="match status" value="1"/>
</dbReference>
<reference evidence="6 7" key="1">
    <citation type="journal article" date="2016" name="Microbes Environ.">
        <title>Phylogenetically diverse aerobic anoxygenic phototrophic bacteria isolated from epilithic biofilms in Tama river, Japan.</title>
        <authorList>
            <person name="Hirose S."/>
            <person name="Matsuura K."/>
            <person name="Haruta S."/>
        </authorList>
    </citation>
    <scope>NUCLEOTIDE SEQUENCE [LARGE SCALE GENOMIC DNA]</scope>
    <source>
        <strain evidence="6 7">S08</strain>
    </source>
</reference>
<accession>A0ABN6NYU4</accession>
<evidence type="ECO:0000313" key="7">
    <source>
        <dbReference type="Proteomes" id="UP000831327"/>
    </source>
</evidence>